<feature type="domain" description="Aspartate/glutamate/uridylate kinase" evidence="9">
    <location>
        <begin position="6"/>
        <end position="233"/>
    </location>
</feature>
<protein>
    <recommendedName>
        <fullName evidence="8">Glutamate 5-kinase</fullName>
        <ecNumber evidence="8">2.7.2.11</ecNumber>
    </recommendedName>
    <alternativeName>
        <fullName evidence="8">Gamma-glutamyl kinase</fullName>
        <shortName evidence="8">GK</shortName>
    </alternativeName>
</protein>
<dbReference type="PIRSF" id="PIRSF000729">
    <property type="entry name" value="GK"/>
    <property type="match status" value="1"/>
</dbReference>
<evidence type="ECO:0000259" key="9">
    <source>
        <dbReference type="Pfam" id="PF00696"/>
    </source>
</evidence>
<evidence type="ECO:0000256" key="2">
    <source>
        <dbReference type="ARBA" id="ARBA00022605"/>
    </source>
</evidence>
<evidence type="ECO:0000256" key="6">
    <source>
        <dbReference type="ARBA" id="ARBA00022777"/>
    </source>
</evidence>
<comment type="similarity">
    <text evidence="8">Belongs to the glutamate 5-kinase family.</text>
</comment>
<comment type="catalytic activity">
    <reaction evidence="8">
        <text>L-glutamate + ATP = L-glutamyl 5-phosphate + ADP</text>
        <dbReference type="Rhea" id="RHEA:14877"/>
        <dbReference type="ChEBI" id="CHEBI:29985"/>
        <dbReference type="ChEBI" id="CHEBI:30616"/>
        <dbReference type="ChEBI" id="CHEBI:58274"/>
        <dbReference type="ChEBI" id="CHEBI:456216"/>
        <dbReference type="EC" id="2.7.2.11"/>
    </reaction>
</comment>
<keyword evidence="1 8" id="KW-0963">Cytoplasm</keyword>
<dbReference type="GO" id="GO:0004349">
    <property type="term" value="F:glutamate 5-kinase activity"/>
    <property type="evidence" value="ECO:0007669"/>
    <property type="project" value="UniProtKB-EC"/>
</dbReference>
<dbReference type="InterPro" id="IPR011529">
    <property type="entry name" value="Glu_5kinase"/>
</dbReference>
<dbReference type="InterPro" id="IPR005715">
    <property type="entry name" value="Glu_5kinase/COase_Synthase"/>
</dbReference>
<dbReference type="PROSITE" id="PS00902">
    <property type="entry name" value="GLUTAMATE_5_KINASE"/>
    <property type="match status" value="1"/>
</dbReference>
<evidence type="ECO:0000256" key="5">
    <source>
        <dbReference type="ARBA" id="ARBA00022741"/>
    </source>
</evidence>
<dbReference type="PANTHER" id="PTHR43654:SF1">
    <property type="entry name" value="ISOPENTENYL PHOSPHATE KINASE"/>
    <property type="match status" value="1"/>
</dbReference>
<feature type="binding site" evidence="8">
    <location>
        <begin position="168"/>
        <end position="169"/>
    </location>
    <ligand>
        <name>ATP</name>
        <dbReference type="ChEBI" id="CHEBI:30616"/>
    </ligand>
</feature>
<evidence type="ECO:0000256" key="7">
    <source>
        <dbReference type="ARBA" id="ARBA00022840"/>
    </source>
</evidence>
<evidence type="ECO:0000256" key="1">
    <source>
        <dbReference type="ARBA" id="ARBA00022490"/>
    </source>
</evidence>
<dbReference type="Gene3D" id="3.40.1160.10">
    <property type="entry name" value="Acetylglutamate kinase-like"/>
    <property type="match status" value="1"/>
</dbReference>
<dbReference type="HAMAP" id="MF_00456">
    <property type="entry name" value="ProB"/>
    <property type="match status" value="1"/>
</dbReference>
<dbReference type="PROSITE" id="PS51257">
    <property type="entry name" value="PROKAR_LIPOPROTEIN"/>
    <property type="match status" value="1"/>
</dbReference>
<evidence type="ECO:0000313" key="10">
    <source>
        <dbReference type="EMBL" id="MDC2890633.1"/>
    </source>
</evidence>
<keyword evidence="2 8" id="KW-0028">Amino-acid biosynthesis</keyword>
<dbReference type="PANTHER" id="PTHR43654">
    <property type="entry name" value="GLUTAMATE 5-KINASE"/>
    <property type="match status" value="1"/>
</dbReference>
<feature type="binding site" evidence="8">
    <location>
        <position position="11"/>
    </location>
    <ligand>
        <name>ATP</name>
        <dbReference type="ChEBI" id="CHEBI:30616"/>
    </ligand>
</feature>
<dbReference type="InterPro" id="IPR001057">
    <property type="entry name" value="Glu/AcGlu_kinase"/>
</dbReference>
<sequence>MFSSFKRVVLKVGSALIAPSGSGCSPHKLFPIAQFIIDCRQRGIEVVLVSSGSIAAGKRHFPKIDSADVSITMKKAMAAAGQAEMVSTWDKLFDFATCQILLTHGDLRDPERYASVSSTIDETLKHGILPIVNENDTITTDKLKVGDNDNLAAMVSAAVGADALILCTDVDGLYSANPKDNPDAKHIPEVRSITDSLRNLDMRTTNSVGTGGMATKVQAAEKAIANGIATYIIHGEQADSFPALLRNENPEQSSFHQKVQSTTKIIGSDTPHAPGRACCK</sequence>
<keyword evidence="6 8" id="KW-0418">Kinase</keyword>
<name>A0ABT5FHG2_9GAMM</name>
<accession>A0ABT5FHG2</accession>
<evidence type="ECO:0000256" key="8">
    <source>
        <dbReference type="HAMAP-Rule" id="MF_00456"/>
    </source>
</evidence>
<feature type="binding site" evidence="8">
    <location>
        <position position="136"/>
    </location>
    <ligand>
        <name>substrate</name>
    </ligand>
</feature>
<dbReference type="RefSeq" id="WP_272181770.1">
    <property type="nucleotide sequence ID" value="NZ_JAQOMS010000002.1"/>
</dbReference>
<feature type="binding site" evidence="8">
    <location>
        <begin position="210"/>
        <end position="216"/>
    </location>
    <ligand>
        <name>ATP</name>
        <dbReference type="ChEBI" id="CHEBI:30616"/>
    </ligand>
</feature>
<dbReference type="Pfam" id="PF00696">
    <property type="entry name" value="AA_kinase"/>
    <property type="match status" value="1"/>
</dbReference>
<keyword evidence="4 8" id="KW-0808">Transferase</keyword>
<evidence type="ECO:0000313" key="11">
    <source>
        <dbReference type="Proteomes" id="UP001528411"/>
    </source>
</evidence>
<evidence type="ECO:0000256" key="4">
    <source>
        <dbReference type="ARBA" id="ARBA00022679"/>
    </source>
</evidence>
<comment type="function">
    <text evidence="8">Catalyzes the transfer of a phosphate group to glutamate to form L-glutamate 5-phosphate.</text>
</comment>
<keyword evidence="7 8" id="KW-0067">ATP-binding</keyword>
<proteinExistence type="inferred from homology"/>
<reference evidence="10 11" key="1">
    <citation type="submission" date="2023-01" db="EMBL/GenBank/DDBJ databases">
        <title>Psychrosphaera sp. nov., isolated from marine algae.</title>
        <authorList>
            <person name="Bayburt H."/>
            <person name="Choi B.J."/>
            <person name="Kim J.M."/>
            <person name="Choi D.G."/>
            <person name="Jeon C.O."/>
        </authorList>
    </citation>
    <scope>NUCLEOTIDE SEQUENCE [LARGE SCALE GENOMIC DNA]</scope>
    <source>
        <strain evidence="10 11">G1-22</strain>
    </source>
</reference>
<dbReference type="Proteomes" id="UP001528411">
    <property type="component" value="Unassembled WGS sequence"/>
</dbReference>
<dbReference type="EMBL" id="JAQOMS010000002">
    <property type="protein sequence ID" value="MDC2890633.1"/>
    <property type="molecule type" value="Genomic_DNA"/>
</dbReference>
<keyword evidence="11" id="KW-1185">Reference proteome</keyword>
<feature type="binding site" evidence="8">
    <location>
        <position position="51"/>
    </location>
    <ligand>
        <name>substrate</name>
    </ligand>
</feature>
<dbReference type="PRINTS" id="PR00474">
    <property type="entry name" value="GLU5KINASE"/>
</dbReference>
<dbReference type="InterPro" id="IPR019797">
    <property type="entry name" value="Glutamate_5-kinase_CS"/>
</dbReference>
<comment type="pathway">
    <text evidence="8">Amino-acid biosynthesis; L-proline biosynthesis; L-glutamate 5-semialdehyde from L-glutamate: step 1/2.</text>
</comment>
<dbReference type="InterPro" id="IPR041739">
    <property type="entry name" value="G5K_ProB"/>
</dbReference>
<dbReference type="InterPro" id="IPR036393">
    <property type="entry name" value="AceGlu_kinase-like_sf"/>
</dbReference>
<dbReference type="CDD" id="cd04242">
    <property type="entry name" value="AAK_G5K_ProB"/>
    <property type="match status" value="1"/>
</dbReference>
<dbReference type="EC" id="2.7.2.11" evidence="8"/>
<dbReference type="SUPFAM" id="SSF53633">
    <property type="entry name" value="Carbamate kinase-like"/>
    <property type="match status" value="1"/>
</dbReference>
<evidence type="ECO:0000256" key="3">
    <source>
        <dbReference type="ARBA" id="ARBA00022650"/>
    </source>
</evidence>
<keyword evidence="5 8" id="KW-0547">Nucleotide-binding</keyword>
<gene>
    <name evidence="8 10" type="primary">proB</name>
    <name evidence="10" type="ORF">PN838_20180</name>
</gene>
<feature type="binding site" evidence="8">
    <location>
        <position position="148"/>
    </location>
    <ligand>
        <name>substrate</name>
    </ligand>
</feature>
<organism evidence="10 11">
    <name type="scientific">Psychrosphaera algicola</name>
    <dbReference type="NCBI Taxonomy" id="3023714"/>
    <lineage>
        <taxon>Bacteria</taxon>
        <taxon>Pseudomonadati</taxon>
        <taxon>Pseudomonadota</taxon>
        <taxon>Gammaproteobacteria</taxon>
        <taxon>Alteromonadales</taxon>
        <taxon>Pseudoalteromonadaceae</taxon>
        <taxon>Psychrosphaera</taxon>
    </lineage>
</organism>
<comment type="caution">
    <text evidence="10">The sequence shown here is derived from an EMBL/GenBank/DDBJ whole genome shotgun (WGS) entry which is preliminary data.</text>
</comment>
<dbReference type="NCBIfam" id="TIGR01027">
    <property type="entry name" value="proB"/>
    <property type="match status" value="1"/>
</dbReference>
<comment type="subcellular location">
    <subcellularLocation>
        <location evidence="8">Cytoplasm</location>
    </subcellularLocation>
</comment>
<dbReference type="InterPro" id="IPR001048">
    <property type="entry name" value="Asp/Glu/Uridylate_kinase"/>
</dbReference>
<keyword evidence="3 8" id="KW-0641">Proline biosynthesis</keyword>